<dbReference type="PANTHER" id="PTHR19446">
    <property type="entry name" value="REVERSE TRANSCRIPTASES"/>
    <property type="match status" value="1"/>
</dbReference>
<dbReference type="EMBL" id="CAXHTA020000004">
    <property type="protein sequence ID" value="CAL5220707.1"/>
    <property type="molecule type" value="Genomic_DNA"/>
</dbReference>
<evidence type="ECO:0000313" key="1">
    <source>
        <dbReference type="EMBL" id="CAL5220707.1"/>
    </source>
</evidence>
<protein>
    <submittedName>
        <fullName evidence="1">G2763 protein</fullName>
    </submittedName>
</protein>
<reference evidence="1 2" key="1">
    <citation type="submission" date="2024-06" db="EMBL/GenBank/DDBJ databases">
        <authorList>
            <person name="Kraege A."/>
            <person name="Thomma B."/>
        </authorList>
    </citation>
    <scope>NUCLEOTIDE SEQUENCE [LARGE SCALE GENOMIC DNA]</scope>
</reference>
<proteinExistence type="predicted"/>
<dbReference type="Proteomes" id="UP001497392">
    <property type="component" value="Unassembled WGS sequence"/>
</dbReference>
<organism evidence="1 2">
    <name type="scientific">Coccomyxa viridis</name>
    <dbReference type="NCBI Taxonomy" id="1274662"/>
    <lineage>
        <taxon>Eukaryota</taxon>
        <taxon>Viridiplantae</taxon>
        <taxon>Chlorophyta</taxon>
        <taxon>core chlorophytes</taxon>
        <taxon>Trebouxiophyceae</taxon>
        <taxon>Trebouxiophyceae incertae sedis</taxon>
        <taxon>Coccomyxaceae</taxon>
        <taxon>Coccomyxa</taxon>
    </lineage>
</organism>
<keyword evidence="2" id="KW-1185">Reference proteome</keyword>
<comment type="caution">
    <text evidence="1">The sequence shown here is derived from an EMBL/GenBank/DDBJ whole genome shotgun (WGS) entry which is preliminary data.</text>
</comment>
<gene>
    <name evidence="1" type="primary">g2763</name>
    <name evidence="1" type="ORF">VP750_LOCUS2366</name>
</gene>
<accession>A0ABP1FT94</accession>
<sequence length="233" mass="25615">MERVLKLEKGRLCAQAPAGGQSTFWFYHLARERQAQTTITQLHTSTEPLQTVTLDSFESTQQAAQALETYYSANTPEGLFAPPQTSLDAQDALLAAVDRHLTPAQQQQGEGAAGDGSISLEDLTQALSSLPRGKAPGFDGLPYEFYQRFWEQLGPELTAVLQAAFQPDGPGQLPPDMTEGRITLLYEAEAVPEPRLRRRLVPCGKDAKAWWGGLQYVDRLPVTEYQQLAGDVP</sequence>
<name>A0ABP1FT94_9CHLO</name>
<evidence type="ECO:0000313" key="2">
    <source>
        <dbReference type="Proteomes" id="UP001497392"/>
    </source>
</evidence>